<proteinExistence type="predicted"/>
<gene>
    <name evidence="2" type="ORF">GCM10010502_59440</name>
    <name evidence="3" type="ORF">HS99_0022455</name>
</gene>
<evidence type="ECO:0000313" key="3">
    <source>
        <dbReference type="EMBL" id="OEV38299.1"/>
    </source>
</evidence>
<dbReference type="Proteomes" id="UP000037395">
    <property type="component" value="Unassembled WGS sequence"/>
</dbReference>
<dbReference type="PANTHER" id="PTHR43610:SF1">
    <property type="entry name" value="N-ACETYLTRANSFERASE DOMAIN-CONTAINING PROTEIN"/>
    <property type="match status" value="1"/>
</dbReference>
<organism evidence="3 4">
    <name type="scientific">Kitasatospora aureofaciens</name>
    <name type="common">Streptomyces aureofaciens</name>
    <dbReference type="NCBI Taxonomy" id="1894"/>
    <lineage>
        <taxon>Bacteria</taxon>
        <taxon>Bacillati</taxon>
        <taxon>Actinomycetota</taxon>
        <taxon>Actinomycetes</taxon>
        <taxon>Kitasatosporales</taxon>
        <taxon>Streptomycetaceae</taxon>
        <taxon>Kitasatospora</taxon>
    </lineage>
</organism>
<keyword evidence="4" id="KW-1185">Reference proteome</keyword>
<dbReference type="Gene3D" id="3.40.630.30">
    <property type="match status" value="1"/>
</dbReference>
<dbReference type="PANTHER" id="PTHR43610">
    <property type="entry name" value="BLL6696 PROTEIN"/>
    <property type="match status" value="1"/>
</dbReference>
<reference evidence="4" key="3">
    <citation type="submission" date="2016-08" db="EMBL/GenBank/DDBJ databases">
        <title>Sequencing, assembly and comparative genomics of S. aureofaciens ATCC 10762.</title>
        <authorList>
            <person name="Gradnigo J.S."/>
            <person name="Johnson N."/>
            <person name="Somerville G.A."/>
        </authorList>
    </citation>
    <scope>NUCLEOTIDE SEQUENCE [LARGE SCALE GENOMIC DNA]</scope>
    <source>
        <strain evidence="4">ATCC 10762 / DSM 40127 / CCM 3239 / JCM 4008 / LMG 5968 / NBRC 12843 / NCIMB 8234 / A-377</strain>
    </source>
</reference>
<dbReference type="EMBL" id="JPRF03000015">
    <property type="protein sequence ID" value="OEV38299.1"/>
    <property type="molecule type" value="Genomic_DNA"/>
</dbReference>
<dbReference type="PROSITE" id="PS51186">
    <property type="entry name" value="GNAT"/>
    <property type="match status" value="1"/>
</dbReference>
<dbReference type="AlphaFoldDB" id="A0A1E7NC76"/>
<dbReference type="OrthoDB" id="9814648at2"/>
<dbReference type="SUPFAM" id="SSF55729">
    <property type="entry name" value="Acyl-CoA N-acyltransferases (Nat)"/>
    <property type="match status" value="1"/>
</dbReference>
<evidence type="ECO:0000313" key="4">
    <source>
        <dbReference type="Proteomes" id="UP000037395"/>
    </source>
</evidence>
<dbReference type="InterPro" id="IPR016181">
    <property type="entry name" value="Acyl_CoA_acyltransferase"/>
</dbReference>
<feature type="domain" description="N-acetyltransferase" evidence="1">
    <location>
        <begin position="19"/>
        <end position="177"/>
    </location>
</feature>
<comment type="caution">
    <text evidence="3">The sequence shown here is derived from an EMBL/GenBank/DDBJ whole genome shotgun (WGS) entry which is preliminary data.</text>
</comment>
<sequence>MATDLSALAVKPTLHGPTVRLVPLDARHTDPMWELCTDRETNRLTGTRTTFTRDRIAQWCATRRDQPDRLDLAVEDPATGRFLGDTALTDVDPDNNSASYRIALTPDSTGRGIGTETTLLVLRHAFATVGLHRVHLEVFEYNERAARAYTKAGFVHEGRARQAHHWDDRYWDVLHMAALRDDWLSTH</sequence>
<dbReference type="GeneID" id="97488889"/>
<reference evidence="2" key="1">
    <citation type="journal article" date="2014" name="Int. J. Syst. Evol. Microbiol.">
        <title>Complete genome sequence of Corynebacterium casei LMG S-19264T (=DSM 44701T), isolated from a smear-ripened cheese.</title>
        <authorList>
            <consortium name="US DOE Joint Genome Institute (JGI-PGF)"/>
            <person name="Walter F."/>
            <person name="Albersmeier A."/>
            <person name="Kalinowski J."/>
            <person name="Ruckert C."/>
        </authorList>
    </citation>
    <scope>NUCLEOTIDE SEQUENCE</scope>
    <source>
        <strain evidence="2">JCM 4434</strain>
    </source>
</reference>
<dbReference type="EMBL" id="BMUB01000019">
    <property type="protein sequence ID" value="GGU97360.1"/>
    <property type="molecule type" value="Genomic_DNA"/>
</dbReference>
<dbReference type="Pfam" id="PF13302">
    <property type="entry name" value="Acetyltransf_3"/>
    <property type="match status" value="1"/>
</dbReference>
<accession>A0A1E7NC76</accession>
<dbReference type="RefSeq" id="WP_030553281.1">
    <property type="nucleotide sequence ID" value="NZ_BMUB01000019.1"/>
</dbReference>
<evidence type="ECO:0000259" key="1">
    <source>
        <dbReference type="PROSITE" id="PS51186"/>
    </source>
</evidence>
<name>A0A1E7NC76_KITAU</name>
<dbReference type="InterPro" id="IPR000182">
    <property type="entry name" value="GNAT_dom"/>
</dbReference>
<reference evidence="2" key="5">
    <citation type="submission" date="2020-09" db="EMBL/GenBank/DDBJ databases">
        <authorList>
            <person name="Sun Q."/>
            <person name="Ohkuma M."/>
        </authorList>
    </citation>
    <scope>NUCLEOTIDE SEQUENCE</scope>
    <source>
        <strain evidence="2">JCM 4434</strain>
    </source>
</reference>
<keyword evidence="2" id="KW-0808">Transferase</keyword>
<dbReference type="Proteomes" id="UP000610124">
    <property type="component" value="Unassembled WGS sequence"/>
</dbReference>
<protein>
    <submittedName>
        <fullName evidence="2">Acetyltransferase</fullName>
    </submittedName>
</protein>
<accession>A0A8H9LTI5</accession>
<reference evidence="3" key="4">
    <citation type="submission" date="2016-08" db="EMBL/GenBank/DDBJ databases">
        <title>Sequencing, Assembly and Comparative Genomics of S. aureofaciens ATCC 10762.</title>
        <authorList>
            <person name="Gradnigo J.S."/>
            <person name="Johnson N."/>
            <person name="Somerville G.A."/>
        </authorList>
    </citation>
    <scope>NUCLEOTIDE SEQUENCE [LARGE SCALE GENOMIC DNA]</scope>
    <source>
        <strain evidence="3">ATCC 10762</strain>
    </source>
</reference>
<reference evidence="3 4" key="2">
    <citation type="submission" date="2014-07" db="EMBL/GenBank/DDBJ databases">
        <authorList>
            <person name="Zhang J.E."/>
            <person name="Yang H."/>
            <person name="Guo J."/>
            <person name="Deng Z."/>
            <person name="Luo H."/>
            <person name="Luo M."/>
            <person name="Zhao B."/>
        </authorList>
    </citation>
    <scope>NUCLEOTIDE SEQUENCE [LARGE SCALE GENOMIC DNA]</scope>
    <source>
        <strain evidence="3">ATCC 10762</strain>
        <strain evidence="4">ATCC 10762 / DSM 40127 / CCM 3239 / JCM 4008 / LMG 5968 / NBRC 12843 / NCIMB 8234 / A-377</strain>
    </source>
</reference>
<dbReference type="KEGG" id="kau:B6264_15815"/>
<dbReference type="GO" id="GO:0016747">
    <property type="term" value="F:acyltransferase activity, transferring groups other than amino-acyl groups"/>
    <property type="evidence" value="ECO:0007669"/>
    <property type="project" value="InterPro"/>
</dbReference>
<evidence type="ECO:0000313" key="2">
    <source>
        <dbReference type="EMBL" id="GGU97360.1"/>
    </source>
</evidence>